<dbReference type="InterPro" id="IPR006752">
    <property type="entry name" value="Arch_fla_DE"/>
</dbReference>
<dbReference type="Pfam" id="PF04659">
    <property type="entry name" value="Arch_fla_DE"/>
    <property type="match status" value="1"/>
</dbReference>
<organism evidence="5 6">
    <name type="scientific">Halapricum desulfuricans</name>
    <dbReference type="NCBI Taxonomy" id="2841257"/>
    <lineage>
        <taxon>Archaea</taxon>
        <taxon>Methanobacteriati</taxon>
        <taxon>Methanobacteriota</taxon>
        <taxon>Stenosarchaea group</taxon>
        <taxon>Halobacteria</taxon>
        <taxon>Halobacteriales</taxon>
        <taxon>Haloarculaceae</taxon>
        <taxon>Halapricum</taxon>
    </lineage>
</organism>
<dbReference type="EMBL" id="CP064791">
    <property type="protein sequence ID" value="QSG14431.1"/>
    <property type="molecule type" value="Genomic_DNA"/>
</dbReference>
<dbReference type="RefSeq" id="WP_229122379.1">
    <property type="nucleotide sequence ID" value="NZ_CP064791.1"/>
</dbReference>
<evidence type="ECO:0000256" key="2">
    <source>
        <dbReference type="ARBA" id="ARBA00022440"/>
    </source>
</evidence>
<dbReference type="InterPro" id="IPR052494">
    <property type="entry name" value="Flagella_assembly_related"/>
</dbReference>
<evidence type="ECO:0000313" key="5">
    <source>
        <dbReference type="EMBL" id="QSG14431.1"/>
    </source>
</evidence>
<dbReference type="AlphaFoldDB" id="A0A897NQB8"/>
<evidence type="ECO:0000313" key="6">
    <source>
        <dbReference type="Proteomes" id="UP000663292"/>
    </source>
</evidence>
<dbReference type="GO" id="GO:0097589">
    <property type="term" value="C:archaeal-type flagellum"/>
    <property type="evidence" value="ECO:0007669"/>
    <property type="project" value="UniProtKB-SubCell"/>
</dbReference>
<dbReference type="Proteomes" id="UP000663292">
    <property type="component" value="Chromosome"/>
</dbReference>
<feature type="domain" description="Archaeal flagella protein FlaD/E" evidence="4">
    <location>
        <begin position="73"/>
        <end position="161"/>
    </location>
</feature>
<gene>
    <name evidence="5" type="primary">flaD</name>
    <name evidence="5" type="ORF">HSEST_0890</name>
</gene>
<evidence type="ECO:0000256" key="3">
    <source>
        <dbReference type="SAM" id="MobiDB-lite"/>
    </source>
</evidence>
<dbReference type="PANTHER" id="PTHR40698:SF1">
    <property type="entry name" value="FLAGELLA-RELATED PROTEIN D-RELATED"/>
    <property type="match status" value="1"/>
</dbReference>
<comment type="subcellular location">
    <subcellularLocation>
        <location evidence="1">Archaeal flagellum</location>
    </subcellularLocation>
</comment>
<keyword evidence="2" id="KW-0974">Archaeal flagellum</keyword>
<dbReference type="GeneID" id="68857526"/>
<dbReference type="PANTHER" id="PTHR40698">
    <property type="entry name" value="FLAGELLA-RELATED PROTEIN E-RELATED-RELATED"/>
    <property type="match status" value="1"/>
</dbReference>
<evidence type="ECO:0000256" key="1">
    <source>
        <dbReference type="ARBA" id="ARBA00004618"/>
    </source>
</evidence>
<proteinExistence type="predicted"/>
<reference evidence="5 6" key="1">
    <citation type="submission" date="2020-11" db="EMBL/GenBank/DDBJ databases">
        <title>Carbohydrate-dependent, anaerobic sulfur respiration: A novel catabolism in halophilic archaea.</title>
        <authorList>
            <person name="Sorokin D.Y."/>
            <person name="Messina E."/>
            <person name="Smedile F."/>
            <person name="La Cono V."/>
            <person name="Hallsworth J.E."/>
            <person name="Yakimov M.M."/>
        </authorList>
    </citation>
    <scope>NUCLEOTIDE SEQUENCE [LARGE SCALE GENOMIC DNA]</scope>
    <source>
        <strain evidence="5 6">HSR-Est</strain>
    </source>
</reference>
<feature type="region of interest" description="Disordered" evidence="3">
    <location>
        <begin position="16"/>
        <end position="44"/>
    </location>
</feature>
<keyword evidence="6" id="KW-1185">Reference proteome</keyword>
<protein>
    <submittedName>
        <fullName evidence="5">Archaellum protein D/E</fullName>
    </submittedName>
</protein>
<sequence length="164" mass="18462">MTINPRDYDLEELRKMARDREPGAVPDEERVPDSDPNLEWGEVDGEGAVTDEGFRARLYRELMPLMAGSDDASKPYLATLPETQAAEFMLFEWLEFLLLHGGYRGAQDALNYYESIDWITDGVESDLNDYLLGIEETGASEGSQLDVDDHLLSLVYIAKLAAMH</sequence>
<name>A0A897NQB8_9EURY</name>
<feature type="compositionally biased region" description="Basic and acidic residues" evidence="3">
    <location>
        <begin position="16"/>
        <end position="33"/>
    </location>
</feature>
<accession>A0A897NQB8</accession>
<evidence type="ECO:0000259" key="4">
    <source>
        <dbReference type="Pfam" id="PF04659"/>
    </source>
</evidence>
<dbReference type="GO" id="GO:0097588">
    <property type="term" value="P:archaeal or bacterial-type flagellum-dependent cell motility"/>
    <property type="evidence" value="ECO:0007669"/>
    <property type="project" value="InterPro"/>
</dbReference>